<sequence length="388" mass="42160">MRHVLGVAGVMAAAILLIVSAAMNWKFGYTLGKSEFESQLYGGASAAADCFKALLPFFIFAALRNRSYSQALGGALLFVVCFSYSLSSSLGFAALNRADTTSQRVLKVETHADLRSELERARTALTALPEHRPSGTVAGEIEAFKQNGRWISSGECANATATKSMTYCESYFKLKAELAVAEQADKLDAKVTQLRTELGDLTSEAATKASDPQSQMLAGLTGYKTEDVQTALTVLIALLVELGASLGFYTAFSYWRIFDVKGLPASEPVRVAMPVPAFAPAQRLPALAFEEDIDLKPAQPKTDAELYFDERVGRENGSSVTALALYDDYCQWCEAKGKQPLGLPIFTRRFSDLGVQKAKVAGRIRYMDVRLLFSTNDDDGLRELSAVS</sequence>
<keyword evidence="1" id="KW-0812">Transmembrane</keyword>
<protein>
    <submittedName>
        <fullName evidence="2">Uncharacterized protein</fullName>
    </submittedName>
</protein>
<feature type="transmembrane region" description="Helical" evidence="1">
    <location>
        <begin position="75"/>
        <end position="95"/>
    </location>
</feature>
<keyword evidence="3" id="KW-1185">Reference proteome</keyword>
<dbReference type="Proteomes" id="UP000623250">
    <property type="component" value="Unassembled WGS sequence"/>
</dbReference>
<evidence type="ECO:0000256" key="1">
    <source>
        <dbReference type="SAM" id="Phobius"/>
    </source>
</evidence>
<evidence type="ECO:0000313" key="3">
    <source>
        <dbReference type="Proteomes" id="UP000623250"/>
    </source>
</evidence>
<dbReference type="RefSeq" id="WP_037237298.1">
    <property type="nucleotide sequence ID" value="NZ_JAEMUK010000082.1"/>
</dbReference>
<keyword evidence="1" id="KW-1133">Transmembrane helix</keyword>
<dbReference type="EMBL" id="JAEMUK010000082">
    <property type="protein sequence ID" value="MBJ7544875.1"/>
    <property type="molecule type" value="Genomic_DNA"/>
</dbReference>
<feature type="transmembrane region" description="Helical" evidence="1">
    <location>
        <begin position="40"/>
        <end position="63"/>
    </location>
</feature>
<keyword evidence="1" id="KW-0472">Membrane</keyword>
<name>A0A8I1GF41_9HYPH</name>
<dbReference type="AlphaFoldDB" id="A0A8I1GF41"/>
<accession>A0A8I1GF41</accession>
<comment type="caution">
    <text evidence="2">The sequence shown here is derived from an EMBL/GenBank/DDBJ whole genome shotgun (WGS) entry which is preliminary data.</text>
</comment>
<evidence type="ECO:0000313" key="2">
    <source>
        <dbReference type="EMBL" id="MBJ7544875.1"/>
    </source>
</evidence>
<proteinExistence type="predicted"/>
<reference evidence="2 3" key="1">
    <citation type="submission" date="2020-12" db="EMBL/GenBank/DDBJ databases">
        <title>Revised draft genomes of Rhodomicrobium vannielii ATCC 17100 and Rhodomicrobium udaipurense JA643.</title>
        <authorList>
            <person name="Conners E.M."/>
            <person name="Davenport E.J."/>
            <person name="Bose A."/>
        </authorList>
    </citation>
    <scope>NUCLEOTIDE SEQUENCE [LARGE SCALE GENOMIC DNA]</scope>
    <source>
        <strain evidence="2 3">JA643</strain>
    </source>
</reference>
<gene>
    <name evidence="2" type="ORF">JDN41_15080</name>
</gene>
<organism evidence="2 3">
    <name type="scientific">Rhodomicrobium udaipurense</name>
    <dbReference type="NCBI Taxonomy" id="1202716"/>
    <lineage>
        <taxon>Bacteria</taxon>
        <taxon>Pseudomonadati</taxon>
        <taxon>Pseudomonadota</taxon>
        <taxon>Alphaproteobacteria</taxon>
        <taxon>Hyphomicrobiales</taxon>
        <taxon>Hyphomicrobiaceae</taxon>
        <taxon>Rhodomicrobium</taxon>
    </lineage>
</organism>